<dbReference type="Proteomes" id="UP001215280">
    <property type="component" value="Unassembled WGS sequence"/>
</dbReference>
<gene>
    <name evidence="1" type="ORF">DFH07DRAFT_943151</name>
</gene>
<sequence>MSEPQLYSQVSMEPKLAVELERQIFELAASLYPRTMPVLILVGRRVKIWIEPLLYRVLALQGPHEPAREQEPPDTTFQISFDSIQKLARPEAFLRHHVRHIRFPVASHPHYISQILPICGAAVNIVVPMVGNISK</sequence>
<protein>
    <submittedName>
        <fullName evidence="1">Uncharacterized protein</fullName>
    </submittedName>
</protein>
<reference evidence="1" key="1">
    <citation type="submission" date="2023-03" db="EMBL/GenBank/DDBJ databases">
        <title>Massive genome expansion in bonnet fungi (Mycena s.s.) driven by repeated elements and novel gene families across ecological guilds.</title>
        <authorList>
            <consortium name="Lawrence Berkeley National Laboratory"/>
            <person name="Harder C.B."/>
            <person name="Miyauchi S."/>
            <person name="Viragh M."/>
            <person name="Kuo A."/>
            <person name="Thoen E."/>
            <person name="Andreopoulos B."/>
            <person name="Lu D."/>
            <person name="Skrede I."/>
            <person name="Drula E."/>
            <person name="Henrissat B."/>
            <person name="Morin E."/>
            <person name="Kohler A."/>
            <person name="Barry K."/>
            <person name="LaButti K."/>
            <person name="Morin E."/>
            <person name="Salamov A."/>
            <person name="Lipzen A."/>
            <person name="Mereny Z."/>
            <person name="Hegedus B."/>
            <person name="Baldrian P."/>
            <person name="Stursova M."/>
            <person name="Weitz H."/>
            <person name="Taylor A."/>
            <person name="Grigoriev I.V."/>
            <person name="Nagy L.G."/>
            <person name="Martin F."/>
            <person name="Kauserud H."/>
        </authorList>
    </citation>
    <scope>NUCLEOTIDE SEQUENCE</scope>
    <source>
        <strain evidence="1">CBHHK188m</strain>
    </source>
</reference>
<dbReference type="EMBL" id="JARJLG010000111">
    <property type="protein sequence ID" value="KAJ7743691.1"/>
    <property type="molecule type" value="Genomic_DNA"/>
</dbReference>
<keyword evidence="2" id="KW-1185">Reference proteome</keyword>
<name>A0AAD7N398_9AGAR</name>
<evidence type="ECO:0000313" key="2">
    <source>
        <dbReference type="Proteomes" id="UP001215280"/>
    </source>
</evidence>
<proteinExistence type="predicted"/>
<evidence type="ECO:0000313" key="1">
    <source>
        <dbReference type="EMBL" id="KAJ7743691.1"/>
    </source>
</evidence>
<comment type="caution">
    <text evidence="1">The sequence shown here is derived from an EMBL/GenBank/DDBJ whole genome shotgun (WGS) entry which is preliminary data.</text>
</comment>
<organism evidence="1 2">
    <name type="scientific">Mycena maculata</name>
    <dbReference type="NCBI Taxonomy" id="230809"/>
    <lineage>
        <taxon>Eukaryota</taxon>
        <taxon>Fungi</taxon>
        <taxon>Dikarya</taxon>
        <taxon>Basidiomycota</taxon>
        <taxon>Agaricomycotina</taxon>
        <taxon>Agaricomycetes</taxon>
        <taxon>Agaricomycetidae</taxon>
        <taxon>Agaricales</taxon>
        <taxon>Marasmiineae</taxon>
        <taxon>Mycenaceae</taxon>
        <taxon>Mycena</taxon>
    </lineage>
</organism>
<dbReference type="AlphaFoldDB" id="A0AAD7N398"/>
<accession>A0AAD7N398</accession>